<gene>
    <name evidence="2" type="ORF">M5598_08915</name>
</gene>
<feature type="signal peptide" evidence="1">
    <location>
        <begin position="1"/>
        <end position="18"/>
    </location>
</feature>
<dbReference type="AlphaFoldDB" id="A0AA46UJ14"/>
<organism evidence="2 3">
    <name type="scientific">Vibrio parahaemolyticus</name>
    <dbReference type="NCBI Taxonomy" id="670"/>
    <lineage>
        <taxon>Bacteria</taxon>
        <taxon>Pseudomonadati</taxon>
        <taxon>Pseudomonadota</taxon>
        <taxon>Gammaproteobacteria</taxon>
        <taxon>Vibrionales</taxon>
        <taxon>Vibrionaceae</taxon>
        <taxon>Vibrio</taxon>
    </lineage>
</organism>
<evidence type="ECO:0000313" key="3">
    <source>
        <dbReference type="Proteomes" id="UP001163036"/>
    </source>
</evidence>
<dbReference type="RefSeq" id="WP_139138289.1">
    <property type="nucleotide sequence ID" value="NZ_CP097355.1"/>
</dbReference>
<evidence type="ECO:0000256" key="1">
    <source>
        <dbReference type="SAM" id="SignalP"/>
    </source>
</evidence>
<keyword evidence="1" id="KW-0732">Signal</keyword>
<name>A0AA46UJ14_VIBPH</name>
<proteinExistence type="predicted"/>
<evidence type="ECO:0000313" key="2">
    <source>
        <dbReference type="EMBL" id="UYV25204.1"/>
    </source>
</evidence>
<accession>A0AA46UJ14</accession>
<sequence>MKISWLILLFFLPCGSFANEQTETKGNELPIATGAPFSGADQVFNLGKQHGQLLRVQIIKMYCRVAKCDEAMSKEDNQHE</sequence>
<protein>
    <submittedName>
        <fullName evidence="2">Uncharacterized protein</fullName>
    </submittedName>
</protein>
<dbReference type="EMBL" id="CP097355">
    <property type="protein sequence ID" value="UYV25204.1"/>
    <property type="molecule type" value="Genomic_DNA"/>
</dbReference>
<reference evidence="2" key="1">
    <citation type="submission" date="2022-05" db="EMBL/GenBank/DDBJ databases">
        <title>Megaplasmid of Vibrio parahaemolyticus.</title>
        <authorList>
            <person name="Strauch E."/>
            <person name="Borowiak M."/>
        </authorList>
    </citation>
    <scope>NUCLEOTIDE SEQUENCE</scope>
    <source>
        <strain evidence="2">16-VB00198</strain>
    </source>
</reference>
<feature type="chain" id="PRO_5041220020" evidence="1">
    <location>
        <begin position="19"/>
        <end position="80"/>
    </location>
</feature>
<dbReference type="Proteomes" id="UP001163036">
    <property type="component" value="Chromosome 1"/>
</dbReference>